<evidence type="ECO:0000313" key="9">
    <source>
        <dbReference type="EMBL" id="MFC0212649.1"/>
    </source>
</evidence>
<keyword evidence="6 7" id="KW-0546">Nucleotide metabolism</keyword>
<keyword evidence="2 7" id="KW-0479">Metal-binding</keyword>
<dbReference type="GO" id="GO:0036220">
    <property type="term" value="F:ITP diphosphatase activity"/>
    <property type="evidence" value="ECO:0007669"/>
    <property type="project" value="UniProtKB-EC"/>
</dbReference>
<feature type="binding site" evidence="7">
    <location>
        <position position="74"/>
    </location>
    <ligand>
        <name>Mg(2+)</name>
        <dbReference type="ChEBI" id="CHEBI:18420"/>
    </ligand>
</feature>
<evidence type="ECO:0000313" key="10">
    <source>
        <dbReference type="Proteomes" id="UP001589776"/>
    </source>
</evidence>
<feature type="binding site" evidence="7">
    <location>
        <position position="189"/>
    </location>
    <ligand>
        <name>substrate</name>
    </ligand>
</feature>
<evidence type="ECO:0000256" key="1">
    <source>
        <dbReference type="ARBA" id="ARBA00008023"/>
    </source>
</evidence>
<keyword evidence="10" id="KW-1185">Reference proteome</keyword>
<protein>
    <recommendedName>
        <fullName evidence="7">dITP/XTP pyrophosphatase</fullName>
        <ecNumber evidence="7">3.6.1.66</ecNumber>
    </recommendedName>
    <alternativeName>
        <fullName evidence="7">Non-canonical purine NTP pyrophosphatase</fullName>
    </alternativeName>
    <alternativeName>
        <fullName evidence="7">Non-standard purine NTP pyrophosphatase</fullName>
    </alternativeName>
    <alternativeName>
        <fullName evidence="7">Nucleoside-triphosphate diphosphatase</fullName>
    </alternativeName>
    <alternativeName>
        <fullName evidence="7">Nucleoside-triphosphate pyrophosphatase</fullName>
        <shortName evidence="7">NTPase</shortName>
    </alternativeName>
</protein>
<dbReference type="Gene3D" id="3.90.950.10">
    <property type="match status" value="1"/>
</dbReference>
<dbReference type="Proteomes" id="UP001589776">
    <property type="component" value="Unassembled WGS sequence"/>
</dbReference>
<comment type="caution">
    <text evidence="7">Lacks conserved residue(s) required for the propagation of feature annotation.</text>
</comment>
<dbReference type="InterPro" id="IPR020922">
    <property type="entry name" value="dITP/XTP_pyrophosphatase"/>
</dbReference>
<keyword evidence="4 7" id="KW-0378">Hydrolase</keyword>
<feature type="binding site" evidence="7">
    <location>
        <begin position="12"/>
        <end position="17"/>
    </location>
    <ligand>
        <name>substrate</name>
    </ligand>
</feature>
<dbReference type="PANTHER" id="PTHR11067">
    <property type="entry name" value="INOSINE TRIPHOSPHATE PYROPHOSPHATASE/HAM1 PROTEIN"/>
    <property type="match status" value="1"/>
</dbReference>
<evidence type="ECO:0000256" key="2">
    <source>
        <dbReference type="ARBA" id="ARBA00022723"/>
    </source>
</evidence>
<feature type="binding site" evidence="7">
    <location>
        <begin position="166"/>
        <end position="169"/>
    </location>
    <ligand>
        <name>substrate</name>
    </ligand>
</feature>
<dbReference type="CDD" id="cd00515">
    <property type="entry name" value="HAM1"/>
    <property type="match status" value="1"/>
</dbReference>
<comment type="caution">
    <text evidence="9">The sequence shown here is derived from an EMBL/GenBank/DDBJ whole genome shotgun (WGS) entry which is preliminary data.</text>
</comment>
<comment type="subunit">
    <text evidence="7">Homodimer.</text>
</comment>
<evidence type="ECO:0000256" key="5">
    <source>
        <dbReference type="ARBA" id="ARBA00022842"/>
    </source>
</evidence>
<reference evidence="9 10" key="1">
    <citation type="submission" date="2024-09" db="EMBL/GenBank/DDBJ databases">
        <authorList>
            <person name="Sun Q."/>
            <person name="Mori K."/>
        </authorList>
    </citation>
    <scope>NUCLEOTIDE SEQUENCE [LARGE SCALE GENOMIC DNA]</scope>
    <source>
        <strain evidence="9 10">CCM 7759</strain>
    </source>
</reference>
<evidence type="ECO:0000256" key="6">
    <source>
        <dbReference type="ARBA" id="ARBA00023080"/>
    </source>
</evidence>
<dbReference type="EC" id="3.6.1.66" evidence="7"/>
<sequence length="208" mass="22171">MRPETSTIIVATKNRGKAKEFAAMFAPLGIEVQTLADYPELPDIVEDGDTFAANALIKARAVVDRYGIPALADDSGLCVDALGGAPGVYSARYAGEPSDDSANNAKLIAELRRLGSQAGTDGQQPLLSAARFVCALAYVEPGGRVLQAEGACEGYIVADARGLHGFGYDPHFYLPDFGATLAELAPEDKNRISHRAKALRQLISFWEE</sequence>
<accession>A0ABV6DJ29</accession>
<evidence type="ECO:0000256" key="8">
    <source>
        <dbReference type="RuleBase" id="RU003781"/>
    </source>
</evidence>
<dbReference type="InterPro" id="IPR029001">
    <property type="entry name" value="ITPase-like_fam"/>
</dbReference>
<dbReference type="HAMAP" id="MF_01405">
    <property type="entry name" value="Non_canon_purine_NTPase"/>
    <property type="match status" value="1"/>
</dbReference>
<comment type="catalytic activity">
    <reaction evidence="7">
        <text>dITP + H2O = dIMP + diphosphate + H(+)</text>
        <dbReference type="Rhea" id="RHEA:28342"/>
        <dbReference type="ChEBI" id="CHEBI:15377"/>
        <dbReference type="ChEBI" id="CHEBI:15378"/>
        <dbReference type="ChEBI" id="CHEBI:33019"/>
        <dbReference type="ChEBI" id="CHEBI:61194"/>
        <dbReference type="ChEBI" id="CHEBI:61382"/>
        <dbReference type="EC" id="3.6.1.66"/>
    </reaction>
</comment>
<evidence type="ECO:0000256" key="4">
    <source>
        <dbReference type="ARBA" id="ARBA00022801"/>
    </source>
</evidence>
<organism evidence="9 10">
    <name type="scientific">Paenibacillus chartarius</name>
    <dbReference type="NCBI Taxonomy" id="747481"/>
    <lineage>
        <taxon>Bacteria</taxon>
        <taxon>Bacillati</taxon>
        <taxon>Bacillota</taxon>
        <taxon>Bacilli</taxon>
        <taxon>Bacillales</taxon>
        <taxon>Paenibacillaceae</taxon>
        <taxon>Paenibacillus</taxon>
    </lineage>
</organism>
<name>A0ABV6DJ29_9BACL</name>
<comment type="similarity">
    <text evidence="1 7 8">Belongs to the HAM1 NTPase family.</text>
</comment>
<feature type="binding site" evidence="7">
    <location>
        <position position="75"/>
    </location>
    <ligand>
        <name>substrate</name>
    </ligand>
</feature>
<dbReference type="InterPro" id="IPR002637">
    <property type="entry name" value="RdgB/HAM1"/>
</dbReference>
<proteinExistence type="inferred from homology"/>
<dbReference type="SUPFAM" id="SSF52972">
    <property type="entry name" value="ITPase-like"/>
    <property type="match status" value="1"/>
</dbReference>
<dbReference type="NCBIfam" id="TIGR00042">
    <property type="entry name" value="RdgB/HAM1 family non-canonical purine NTP pyrophosphatase"/>
    <property type="match status" value="1"/>
</dbReference>
<comment type="catalytic activity">
    <reaction evidence="7">
        <text>XTP + H2O = XMP + diphosphate + H(+)</text>
        <dbReference type="Rhea" id="RHEA:28610"/>
        <dbReference type="ChEBI" id="CHEBI:15377"/>
        <dbReference type="ChEBI" id="CHEBI:15378"/>
        <dbReference type="ChEBI" id="CHEBI:33019"/>
        <dbReference type="ChEBI" id="CHEBI:57464"/>
        <dbReference type="ChEBI" id="CHEBI:61314"/>
        <dbReference type="EC" id="3.6.1.66"/>
    </reaction>
</comment>
<comment type="function">
    <text evidence="7">Pyrophosphatase that catalyzes the hydrolysis of nucleoside triphosphates to their monophosphate derivatives, with a high preference for the non-canonical purine nucleotides XTP (xanthosine triphosphate), dITP (deoxyinosine triphosphate) and ITP. Seems to function as a house-cleaning enzyme that removes non-canonical purine nucleotides from the nucleotide pool, thus preventing their incorporation into DNA/RNA and avoiding chromosomal lesions.</text>
</comment>
<feature type="binding site" evidence="7">
    <location>
        <begin position="194"/>
        <end position="195"/>
    </location>
    <ligand>
        <name>substrate</name>
    </ligand>
</feature>
<dbReference type="NCBIfam" id="NF011397">
    <property type="entry name" value="PRK14822.1"/>
    <property type="match status" value="1"/>
</dbReference>
<gene>
    <name evidence="9" type="ORF">ACFFK0_09255</name>
</gene>
<dbReference type="Pfam" id="PF01725">
    <property type="entry name" value="Ham1p_like"/>
    <property type="match status" value="1"/>
</dbReference>
<feature type="active site" description="Proton acceptor" evidence="7">
    <location>
        <position position="74"/>
    </location>
</feature>
<comment type="cofactor">
    <cofactor evidence="7">
        <name>Mg(2+)</name>
        <dbReference type="ChEBI" id="CHEBI:18420"/>
    </cofactor>
    <text evidence="7">Binds 1 Mg(2+) ion per subunit.</text>
</comment>
<comment type="catalytic activity">
    <reaction evidence="7">
        <text>ITP + H2O = IMP + diphosphate + H(+)</text>
        <dbReference type="Rhea" id="RHEA:29399"/>
        <dbReference type="ChEBI" id="CHEBI:15377"/>
        <dbReference type="ChEBI" id="CHEBI:15378"/>
        <dbReference type="ChEBI" id="CHEBI:33019"/>
        <dbReference type="ChEBI" id="CHEBI:58053"/>
        <dbReference type="ChEBI" id="CHEBI:61402"/>
        <dbReference type="EC" id="3.6.1.66"/>
    </reaction>
</comment>
<keyword evidence="5 7" id="KW-0460">Magnesium</keyword>
<dbReference type="EMBL" id="JBHLWN010000031">
    <property type="protein sequence ID" value="MFC0212649.1"/>
    <property type="molecule type" value="Genomic_DNA"/>
</dbReference>
<evidence type="ECO:0000256" key="7">
    <source>
        <dbReference type="HAMAP-Rule" id="MF_01405"/>
    </source>
</evidence>
<dbReference type="PANTHER" id="PTHR11067:SF9">
    <property type="entry name" value="INOSINE TRIPHOSPHATE PYROPHOSPHATASE"/>
    <property type="match status" value="1"/>
</dbReference>
<dbReference type="RefSeq" id="WP_377469852.1">
    <property type="nucleotide sequence ID" value="NZ_JBHLWN010000031.1"/>
</dbReference>
<keyword evidence="3 7" id="KW-0547">Nucleotide-binding</keyword>
<evidence type="ECO:0000256" key="3">
    <source>
        <dbReference type="ARBA" id="ARBA00022741"/>
    </source>
</evidence>